<evidence type="ECO:0000256" key="1">
    <source>
        <dbReference type="SAM" id="SignalP"/>
    </source>
</evidence>
<evidence type="ECO:0000313" key="2">
    <source>
        <dbReference type="EnsemblMetazoa" id="CLYHEMP006140.1"/>
    </source>
</evidence>
<keyword evidence="1" id="KW-0732">Signal</keyword>
<dbReference type="Proteomes" id="UP000594262">
    <property type="component" value="Unplaced"/>
</dbReference>
<organism evidence="2 3">
    <name type="scientific">Clytia hemisphaerica</name>
    <dbReference type="NCBI Taxonomy" id="252671"/>
    <lineage>
        <taxon>Eukaryota</taxon>
        <taxon>Metazoa</taxon>
        <taxon>Cnidaria</taxon>
        <taxon>Hydrozoa</taxon>
        <taxon>Hydroidolina</taxon>
        <taxon>Leptothecata</taxon>
        <taxon>Obeliida</taxon>
        <taxon>Clytiidae</taxon>
        <taxon>Clytia</taxon>
    </lineage>
</organism>
<keyword evidence="3" id="KW-1185">Reference proteome</keyword>
<proteinExistence type="predicted"/>
<protein>
    <recommendedName>
        <fullName evidence="4">Cnidarian restricted protein</fullName>
    </recommendedName>
</protein>
<dbReference type="AlphaFoldDB" id="A0A7M5VBC5"/>
<dbReference type="EnsemblMetazoa" id="CLYHEMT006140.1">
    <property type="protein sequence ID" value="CLYHEMP006140.1"/>
    <property type="gene ID" value="CLYHEMG006140"/>
</dbReference>
<feature type="signal peptide" evidence="1">
    <location>
        <begin position="1"/>
        <end position="22"/>
    </location>
</feature>
<name>A0A7M5VBC5_9CNID</name>
<feature type="chain" id="PRO_5029631323" description="Cnidarian restricted protein" evidence="1">
    <location>
        <begin position="23"/>
        <end position="111"/>
    </location>
</feature>
<evidence type="ECO:0000313" key="3">
    <source>
        <dbReference type="Proteomes" id="UP000594262"/>
    </source>
</evidence>
<sequence length="111" mass="13073">MLIKLFCSFIFFFFICVDSSKGQPRNDVQMELSKSRFRRGVVVNDYVMCTKPNYNVGNEFSKCKHRFDKLQFFCEWHKSVKCHLQLSGYMCVPPSGSFQHRPTCCYIKCSL</sequence>
<reference evidence="2" key="1">
    <citation type="submission" date="2021-01" db="UniProtKB">
        <authorList>
            <consortium name="EnsemblMetazoa"/>
        </authorList>
    </citation>
    <scope>IDENTIFICATION</scope>
</reference>
<evidence type="ECO:0008006" key="4">
    <source>
        <dbReference type="Google" id="ProtNLM"/>
    </source>
</evidence>
<accession>A0A7M5VBC5</accession>